<protein>
    <submittedName>
        <fullName evidence="3">TIR domain-containing protein</fullName>
    </submittedName>
</protein>
<keyword evidence="2" id="KW-0812">Transmembrane</keyword>
<evidence type="ECO:0000256" key="2">
    <source>
        <dbReference type="SAM" id="Phobius"/>
    </source>
</evidence>
<comment type="caution">
    <text evidence="3">The sequence shown here is derived from an EMBL/GenBank/DDBJ whole genome shotgun (WGS) entry which is preliminary data.</text>
</comment>
<reference evidence="3 4" key="1">
    <citation type="submission" date="2018-08" db="EMBL/GenBank/DDBJ databases">
        <title>Henriciella mobilis sp. nov., isolated from seawater.</title>
        <authorList>
            <person name="Cheng H."/>
            <person name="Wu Y.-H."/>
            <person name="Xu X.-W."/>
            <person name="Guo L.-L."/>
        </authorList>
    </citation>
    <scope>NUCLEOTIDE SEQUENCE [LARGE SCALE GENOMIC DNA]</scope>
    <source>
        <strain evidence="3 4">JN25</strain>
    </source>
</reference>
<keyword evidence="4" id="KW-1185">Reference proteome</keyword>
<organism evidence="3 4">
    <name type="scientific">Henriciella mobilis</name>
    <dbReference type="NCBI Taxonomy" id="2305467"/>
    <lineage>
        <taxon>Bacteria</taxon>
        <taxon>Pseudomonadati</taxon>
        <taxon>Pseudomonadota</taxon>
        <taxon>Alphaproteobacteria</taxon>
        <taxon>Hyphomonadales</taxon>
        <taxon>Hyphomonadaceae</taxon>
        <taxon>Henriciella</taxon>
    </lineage>
</organism>
<feature type="compositionally biased region" description="Low complexity" evidence="1">
    <location>
        <begin position="186"/>
        <end position="216"/>
    </location>
</feature>
<accession>A0A399RAZ9</accession>
<gene>
    <name evidence="3" type="ORF">D1223_17275</name>
</gene>
<evidence type="ECO:0000256" key="1">
    <source>
        <dbReference type="SAM" id="MobiDB-lite"/>
    </source>
</evidence>
<dbReference type="AlphaFoldDB" id="A0A399RAZ9"/>
<dbReference type="Proteomes" id="UP000266385">
    <property type="component" value="Unassembled WGS sequence"/>
</dbReference>
<feature type="transmembrane region" description="Helical" evidence="2">
    <location>
        <begin position="258"/>
        <end position="280"/>
    </location>
</feature>
<dbReference type="EMBL" id="QWFX01000016">
    <property type="protein sequence ID" value="RIJ26699.1"/>
    <property type="molecule type" value="Genomic_DNA"/>
</dbReference>
<dbReference type="RefSeq" id="WP_119377593.1">
    <property type="nucleotide sequence ID" value="NZ_QWFX01000016.1"/>
</dbReference>
<proteinExistence type="predicted"/>
<sequence>MAYDVMIASAMADKAKAELVAKRLRSLKFRVRYDAKREHTTPTTRDLNDANRSGAVLVLWSKAACDTSTGDSDWVHSIAHLARSRRNALFQADLDATTPDEPFDKDERFKLTGMGPKRIPNGLFDLADALGKKQRRKDLSDFLKIAAGDTEAKDAWKKAHPRDPISLAGKAAAAKKKAATKKPAAKKTTASKTATKAAGASTPAASDAAPAKDTAAPETPNTDNLVPKIKLNPPVSPSAMPYRRPAEPSLRDEDRQEIGWVMLGPIIAGIVLMMLLAYAFRSTTTASAPAAGMPAIANARPVVMDVCPPGQVPRSLIEIPPLRTGPIIDDTEEAEPAE</sequence>
<keyword evidence="2" id="KW-1133">Transmembrane helix</keyword>
<keyword evidence="2" id="KW-0472">Membrane</keyword>
<feature type="compositionally biased region" description="Basic and acidic residues" evidence="1">
    <location>
        <begin position="152"/>
        <end position="163"/>
    </location>
</feature>
<feature type="compositionally biased region" description="Basic residues" evidence="1">
    <location>
        <begin position="173"/>
        <end position="185"/>
    </location>
</feature>
<name>A0A399RAZ9_9PROT</name>
<evidence type="ECO:0000313" key="4">
    <source>
        <dbReference type="Proteomes" id="UP000266385"/>
    </source>
</evidence>
<dbReference type="OrthoDB" id="105971at2"/>
<evidence type="ECO:0000313" key="3">
    <source>
        <dbReference type="EMBL" id="RIJ26699.1"/>
    </source>
</evidence>
<feature type="region of interest" description="Disordered" evidence="1">
    <location>
        <begin position="152"/>
        <end position="250"/>
    </location>
</feature>